<reference evidence="5" key="2">
    <citation type="submission" date="2020-09" db="EMBL/GenBank/DDBJ databases">
        <authorList>
            <person name="Sun Q."/>
            <person name="Zhou Y."/>
        </authorList>
    </citation>
    <scope>NUCLEOTIDE SEQUENCE</scope>
    <source>
        <strain evidence="5">CGMCC 1.15758</strain>
    </source>
</reference>
<reference evidence="5" key="1">
    <citation type="journal article" date="2014" name="Int. J. Syst. Evol. Microbiol.">
        <title>Complete genome sequence of Corynebacterium casei LMG S-19264T (=DSM 44701T), isolated from a smear-ripened cheese.</title>
        <authorList>
            <consortium name="US DOE Joint Genome Institute (JGI-PGF)"/>
            <person name="Walter F."/>
            <person name="Albersmeier A."/>
            <person name="Kalinowski J."/>
            <person name="Ruckert C."/>
        </authorList>
    </citation>
    <scope>NUCLEOTIDE SEQUENCE</scope>
    <source>
        <strain evidence="5">CGMCC 1.15758</strain>
    </source>
</reference>
<name>A0A8J2Z5C4_9GAMM</name>
<accession>A0A8J2Z5C4</accession>
<evidence type="ECO:0000313" key="5">
    <source>
        <dbReference type="EMBL" id="GGG00670.1"/>
    </source>
</evidence>
<proteinExistence type="predicted"/>
<gene>
    <name evidence="5" type="primary">cspA</name>
    <name evidence="5" type="ORF">GCM10010995_17540</name>
</gene>
<dbReference type="RefSeq" id="WP_117003029.1">
    <property type="nucleotide sequence ID" value="NZ_BMJS01000020.1"/>
</dbReference>
<evidence type="ECO:0000256" key="2">
    <source>
        <dbReference type="ARBA" id="ARBA00022490"/>
    </source>
</evidence>
<dbReference type="Gene3D" id="6.20.370.130">
    <property type="match status" value="1"/>
</dbReference>
<evidence type="ECO:0000256" key="1">
    <source>
        <dbReference type="ARBA" id="ARBA00004496"/>
    </source>
</evidence>
<dbReference type="Gene3D" id="2.40.50.140">
    <property type="entry name" value="Nucleic acid-binding proteins"/>
    <property type="match status" value="1"/>
</dbReference>
<evidence type="ECO:0000256" key="3">
    <source>
        <dbReference type="RuleBase" id="RU000408"/>
    </source>
</evidence>
<organism evidence="5 6">
    <name type="scientific">Cysteiniphilum litorale</name>
    <dbReference type="NCBI Taxonomy" id="2056700"/>
    <lineage>
        <taxon>Bacteria</taxon>
        <taxon>Pseudomonadati</taxon>
        <taxon>Pseudomonadota</taxon>
        <taxon>Gammaproteobacteria</taxon>
        <taxon>Thiotrichales</taxon>
        <taxon>Fastidiosibacteraceae</taxon>
        <taxon>Cysteiniphilum</taxon>
    </lineage>
</organism>
<dbReference type="InterPro" id="IPR011129">
    <property type="entry name" value="CSD"/>
</dbReference>
<dbReference type="OrthoDB" id="9810590at2"/>
<dbReference type="InterPro" id="IPR019844">
    <property type="entry name" value="CSD_CS"/>
</dbReference>
<keyword evidence="2" id="KW-0963">Cytoplasm</keyword>
<evidence type="ECO:0000259" key="4">
    <source>
        <dbReference type="PROSITE" id="PS51857"/>
    </source>
</evidence>
<dbReference type="EMBL" id="BMJS01000020">
    <property type="protein sequence ID" value="GGG00670.1"/>
    <property type="molecule type" value="Genomic_DNA"/>
</dbReference>
<protein>
    <submittedName>
        <fullName evidence="5">Cold-shock protein</fullName>
    </submittedName>
</protein>
<dbReference type="AlphaFoldDB" id="A0A8J2Z5C4"/>
<dbReference type="PRINTS" id="PR00050">
    <property type="entry name" value="COLDSHOCK"/>
</dbReference>
<comment type="subcellular location">
    <subcellularLocation>
        <location evidence="1 3">Cytoplasm</location>
    </subcellularLocation>
</comment>
<dbReference type="GO" id="GO:0003676">
    <property type="term" value="F:nucleic acid binding"/>
    <property type="evidence" value="ECO:0007669"/>
    <property type="project" value="InterPro"/>
</dbReference>
<dbReference type="PIRSF" id="PIRSF002599">
    <property type="entry name" value="Cold_shock_A"/>
    <property type="match status" value="1"/>
</dbReference>
<keyword evidence="6" id="KW-1185">Reference proteome</keyword>
<dbReference type="Pfam" id="PF00313">
    <property type="entry name" value="CSD"/>
    <property type="match status" value="1"/>
</dbReference>
<dbReference type="PANTHER" id="PTHR11544">
    <property type="entry name" value="COLD SHOCK DOMAIN CONTAINING PROTEINS"/>
    <property type="match status" value="1"/>
</dbReference>
<dbReference type="PROSITE" id="PS51857">
    <property type="entry name" value="CSD_2"/>
    <property type="match status" value="1"/>
</dbReference>
<dbReference type="CDD" id="cd04458">
    <property type="entry name" value="CSP_CDS"/>
    <property type="match status" value="1"/>
</dbReference>
<dbReference type="GO" id="GO:0005829">
    <property type="term" value="C:cytosol"/>
    <property type="evidence" value="ECO:0007669"/>
    <property type="project" value="UniProtKB-ARBA"/>
</dbReference>
<dbReference type="SUPFAM" id="SSF50249">
    <property type="entry name" value="Nucleic acid-binding proteins"/>
    <property type="match status" value="1"/>
</dbReference>
<dbReference type="SMART" id="SM00357">
    <property type="entry name" value="CSP"/>
    <property type="match status" value="1"/>
</dbReference>
<feature type="domain" description="CSD" evidence="4">
    <location>
        <begin position="3"/>
        <end position="66"/>
    </location>
</feature>
<dbReference type="InterPro" id="IPR002059">
    <property type="entry name" value="CSP_DNA-bd"/>
</dbReference>
<sequence length="68" mass="7297">MSQQTGAVKFFNETKGFGFIKPDNGGSDLFVHVTALNGLQSLANDQRVSFDIEDGRRGPQAVNVQIAG</sequence>
<comment type="caution">
    <text evidence="5">The sequence shown here is derived from an EMBL/GenBank/DDBJ whole genome shotgun (WGS) entry which is preliminary data.</text>
</comment>
<dbReference type="InterPro" id="IPR012340">
    <property type="entry name" value="NA-bd_OB-fold"/>
</dbReference>
<dbReference type="Proteomes" id="UP000636949">
    <property type="component" value="Unassembled WGS sequence"/>
</dbReference>
<dbReference type="PROSITE" id="PS00352">
    <property type="entry name" value="CSD_1"/>
    <property type="match status" value="1"/>
</dbReference>
<evidence type="ECO:0000313" key="6">
    <source>
        <dbReference type="Proteomes" id="UP000636949"/>
    </source>
</evidence>
<dbReference type="InterPro" id="IPR012156">
    <property type="entry name" value="Cold_shock_CspA"/>
</dbReference>
<dbReference type="InterPro" id="IPR050181">
    <property type="entry name" value="Cold_shock_domain"/>
</dbReference>